<evidence type="ECO:0000313" key="3">
    <source>
        <dbReference type="EMBL" id="CBH49433.1"/>
    </source>
</evidence>
<dbReference type="InterPro" id="IPR000468">
    <property type="entry name" value="Barstar"/>
</dbReference>
<comment type="similarity">
    <text evidence="1">Belongs to the barstar family.</text>
</comment>
<sequence length="148" mass="15841">MMAPTPTFPRGLSLLVADARRTAGIEEDLRALRPVRHVRGRRMPTVAALFDEFAAALQFPYYFGRNKDAFDECLGELADTVGADAVVLVLDADSLLNEQPTELPWFAQAVGATDASLVLQVRPGGAVAVVDRFAAVGVHLPRIADPGA</sequence>
<name>A0A3S5YA26_RHOH1</name>
<dbReference type="Pfam" id="PF01337">
    <property type="entry name" value="Barstar"/>
    <property type="match status" value="1"/>
</dbReference>
<feature type="domain" description="Barstar (barnase inhibitor)" evidence="2">
    <location>
        <begin position="35"/>
        <end position="110"/>
    </location>
</feature>
<evidence type="ECO:0000256" key="1">
    <source>
        <dbReference type="ARBA" id="ARBA00006845"/>
    </source>
</evidence>
<dbReference type="KEGG" id="req:REQ_34380"/>
<dbReference type="SUPFAM" id="SSF52038">
    <property type="entry name" value="Barstar-related"/>
    <property type="match status" value="1"/>
</dbReference>
<gene>
    <name evidence="3" type="ordered locus">REQ_34380</name>
</gene>
<accession>A0A3S5YA26</accession>
<proteinExistence type="inferred from homology"/>
<protein>
    <recommendedName>
        <fullName evidence="2">Barstar (barnase inhibitor) domain-containing protein</fullName>
    </recommendedName>
</protein>
<dbReference type="EMBL" id="FN563149">
    <property type="protein sequence ID" value="CBH49433.1"/>
    <property type="molecule type" value="Genomic_DNA"/>
</dbReference>
<organism evidence="3">
    <name type="scientific">Rhodococcus hoagii (strain 103S)</name>
    <name type="common">Rhodococcus equi</name>
    <dbReference type="NCBI Taxonomy" id="685727"/>
    <lineage>
        <taxon>Bacteria</taxon>
        <taxon>Bacillati</taxon>
        <taxon>Actinomycetota</taxon>
        <taxon>Actinomycetes</taxon>
        <taxon>Mycobacteriales</taxon>
        <taxon>Nocardiaceae</taxon>
        <taxon>Prescottella</taxon>
    </lineage>
</organism>
<evidence type="ECO:0000259" key="2">
    <source>
        <dbReference type="Pfam" id="PF01337"/>
    </source>
</evidence>
<dbReference type="Proteomes" id="UP001154400">
    <property type="component" value="Chromosome"/>
</dbReference>
<dbReference type="AlphaFoldDB" id="A0A3S5YA26"/>
<evidence type="ECO:0000313" key="4">
    <source>
        <dbReference type="Proteomes" id="UP000006892"/>
    </source>
</evidence>
<dbReference type="InterPro" id="IPR035905">
    <property type="entry name" value="Barstar-like_sf"/>
</dbReference>
<reference evidence="3" key="1">
    <citation type="journal article" date="2010" name="PLoS Genet.">
        <title>The genome of a pathogenic rhodococcus: cooptive virulence underpinned by key gene acquisitions.</title>
        <authorList>
            <person name="Letek M."/>
            <person name="Gonzalez P."/>
            <person name="Macarthur I."/>
            <person name="Rodriguez H."/>
            <person name="Freeman T.C."/>
            <person name="Valero-Rello A."/>
            <person name="Blanco M."/>
            <person name="Buckley T."/>
            <person name="Cherevach I."/>
            <person name="Fahey R."/>
            <person name="Hapeshi A."/>
            <person name="Holdstock J."/>
            <person name="Leadon D."/>
            <person name="Navas J."/>
            <person name="Ocampo A."/>
            <person name="Quail M.A."/>
            <person name="Sanders M."/>
            <person name="Scortti M.M."/>
            <person name="Prescott J.F."/>
            <person name="Fogarty U."/>
            <person name="Meijer W.G."/>
            <person name="Parkhill J."/>
            <person name="Bentley S.D."/>
            <person name="Vazquez-Boland J.A."/>
        </authorList>
    </citation>
    <scope>NUCLEOTIDE SEQUENCE [LARGE SCALE GENOMIC DNA]</scope>
    <source>
        <strain evidence="3 4">103S</strain>
    </source>
</reference>
<dbReference type="Gene3D" id="3.30.370.10">
    <property type="entry name" value="Barstar-like"/>
    <property type="match status" value="1"/>
</dbReference>